<keyword evidence="1" id="KW-1133">Transmembrane helix</keyword>
<dbReference type="AlphaFoldDB" id="A0A7G2D5M7"/>
<reference evidence="2 3" key="1">
    <citation type="submission" date="2020-09" db="EMBL/GenBank/DDBJ databases">
        <authorList>
            <person name="Courtine D."/>
        </authorList>
    </citation>
    <scope>NUCLEOTIDE SEQUENCE [LARGE SCALE GENOMIC DNA]</scope>
    <source>
        <strain evidence="2 3">IRI35c</strain>
    </source>
</reference>
<feature type="transmembrane region" description="Helical" evidence="1">
    <location>
        <begin position="36"/>
        <end position="55"/>
    </location>
</feature>
<protein>
    <submittedName>
        <fullName evidence="2">Uncharacterized protein</fullName>
    </submittedName>
</protein>
<proteinExistence type="predicted"/>
<evidence type="ECO:0000313" key="2">
    <source>
        <dbReference type="EMBL" id="CAD5243200.1"/>
    </source>
</evidence>
<feature type="transmembrane region" description="Helical" evidence="1">
    <location>
        <begin position="124"/>
        <end position="142"/>
    </location>
</feature>
<feature type="transmembrane region" description="Helical" evidence="1">
    <location>
        <begin position="148"/>
        <end position="168"/>
    </location>
</feature>
<evidence type="ECO:0000313" key="3">
    <source>
        <dbReference type="Proteomes" id="UP000516304"/>
    </source>
</evidence>
<gene>
    <name evidence="2" type="ORF">TIRI35C_0046</name>
</gene>
<feature type="transmembrane region" description="Helical" evidence="1">
    <location>
        <begin position="12"/>
        <end position="30"/>
    </location>
</feature>
<accession>A0A7G2D5M7</accession>
<organism evidence="2 3">
    <name type="scientific">Thermococcus camini</name>
    <dbReference type="NCBI Taxonomy" id="2016373"/>
    <lineage>
        <taxon>Archaea</taxon>
        <taxon>Methanobacteriati</taxon>
        <taxon>Methanobacteriota</taxon>
        <taxon>Thermococci</taxon>
        <taxon>Thermococcales</taxon>
        <taxon>Thermococcaceae</taxon>
        <taxon>Thermococcus</taxon>
    </lineage>
</organism>
<dbReference type="EMBL" id="LR881183">
    <property type="protein sequence ID" value="CAD5243200.1"/>
    <property type="molecule type" value="Genomic_DNA"/>
</dbReference>
<dbReference type="RefSeq" id="WP_188201298.1">
    <property type="nucleotide sequence ID" value="NZ_LR881183.1"/>
</dbReference>
<dbReference type="GeneID" id="58917782"/>
<feature type="transmembrane region" description="Helical" evidence="1">
    <location>
        <begin position="62"/>
        <end position="78"/>
    </location>
</feature>
<keyword evidence="1" id="KW-0472">Membrane</keyword>
<dbReference type="Proteomes" id="UP000516304">
    <property type="component" value="Chromosome TIRI35C"/>
</dbReference>
<keyword evidence="3" id="KW-1185">Reference proteome</keyword>
<feature type="transmembrane region" description="Helical" evidence="1">
    <location>
        <begin position="180"/>
        <end position="196"/>
    </location>
</feature>
<sequence length="238" mass="26866">MSERVSSRGIWKSLFLFILSQLGIAILLHHEGAHSTKVLGLLTMPVILILFFLVYVGDDPKFAGFFFYWLGFLMAASIKASLPVRILIFVGLPAFWFFVYLDLRNVRWTLLLEMVFNMGKVAPLLLAIIAIVSLVGINYKLFVISEASVYRIFLIICEVIVFVVLYKLASSQNESTKKKIIKLTPWVYIFLYIQLVPTTVDLWAGLLLLIVGPIVWALLLTLVMMTSLRTKDVEGGGT</sequence>
<dbReference type="KEGG" id="tcq:TIRI35C_0046"/>
<feature type="transmembrane region" description="Helical" evidence="1">
    <location>
        <begin position="202"/>
        <end position="223"/>
    </location>
</feature>
<feature type="transmembrane region" description="Helical" evidence="1">
    <location>
        <begin position="84"/>
        <end position="103"/>
    </location>
</feature>
<keyword evidence="1" id="KW-0812">Transmembrane</keyword>
<evidence type="ECO:0000256" key="1">
    <source>
        <dbReference type="SAM" id="Phobius"/>
    </source>
</evidence>
<name>A0A7G2D5M7_9EURY</name>